<evidence type="ECO:0000313" key="3">
    <source>
        <dbReference type="Proteomes" id="UP000196440"/>
    </source>
</evidence>
<name>A0A209A308_YERIN</name>
<dbReference type="Pfam" id="PF03869">
    <property type="entry name" value="Arc"/>
    <property type="match status" value="1"/>
</dbReference>
<dbReference type="AlphaFoldDB" id="A0A209A308"/>
<proteinExistence type="predicted"/>
<dbReference type="SUPFAM" id="SSF47598">
    <property type="entry name" value="Ribbon-helix-helix"/>
    <property type="match status" value="1"/>
</dbReference>
<reference evidence="2 3" key="1">
    <citation type="submission" date="2017-05" db="EMBL/GenBank/DDBJ databases">
        <title>Whole genome sequencing of Yersinia kristensenii.</title>
        <authorList>
            <person name="Campioni F."/>
        </authorList>
    </citation>
    <scope>NUCLEOTIDE SEQUENCE [LARGE SCALE GENOMIC DNA]</scope>
    <source>
        <strain evidence="2 3">CFSAN060536</strain>
    </source>
</reference>
<protein>
    <recommendedName>
        <fullName evidence="1">Arc-like DNA binding domain-containing protein</fullName>
    </recommendedName>
</protein>
<evidence type="ECO:0000313" key="2">
    <source>
        <dbReference type="EMBL" id="OVZ87104.1"/>
    </source>
</evidence>
<dbReference type="GO" id="GO:0043565">
    <property type="term" value="F:sequence-specific DNA binding"/>
    <property type="evidence" value="ECO:0007669"/>
    <property type="project" value="UniProtKB-ARBA"/>
</dbReference>
<evidence type="ECO:0000259" key="1">
    <source>
        <dbReference type="Pfam" id="PF03869"/>
    </source>
</evidence>
<dbReference type="RefSeq" id="WP_087815853.1">
    <property type="nucleotide sequence ID" value="NZ_CBCPKE010000027.1"/>
</dbReference>
<accession>A0A209A308</accession>
<comment type="caution">
    <text evidence="2">The sequence shown here is derived from an EMBL/GenBank/DDBJ whole genome shotgun (WGS) entry which is preliminary data.</text>
</comment>
<gene>
    <name evidence="2" type="ORF">CBW57_09950</name>
</gene>
<sequence length="112" mass="12231">MAGDVLSGFYGLSGTTLTPPFGGDMARDEPKVNIRLPQELKDQLHELAAKNKRSVNAEVVAAIESAIYTARSIEGITDEQHSTIDRIIAAESRNDTKGADKNYKLLKKSKRS</sequence>
<dbReference type="GO" id="GO:0006355">
    <property type="term" value="P:regulation of DNA-templated transcription"/>
    <property type="evidence" value="ECO:0007669"/>
    <property type="project" value="InterPro"/>
</dbReference>
<dbReference type="InterPro" id="IPR010985">
    <property type="entry name" value="Ribbon_hlx_hlx"/>
</dbReference>
<feature type="domain" description="Arc-like DNA binding" evidence="1">
    <location>
        <begin position="26"/>
        <end position="67"/>
    </location>
</feature>
<dbReference type="Gene3D" id="1.10.1220.10">
    <property type="entry name" value="Met repressor-like"/>
    <property type="match status" value="1"/>
</dbReference>
<dbReference type="InterPro" id="IPR013321">
    <property type="entry name" value="Arc_rbn_hlx_hlx"/>
</dbReference>
<dbReference type="Proteomes" id="UP000196440">
    <property type="component" value="Unassembled WGS sequence"/>
</dbReference>
<organism evidence="2 3">
    <name type="scientific">Yersinia intermedia</name>
    <dbReference type="NCBI Taxonomy" id="631"/>
    <lineage>
        <taxon>Bacteria</taxon>
        <taxon>Pseudomonadati</taxon>
        <taxon>Pseudomonadota</taxon>
        <taxon>Gammaproteobacteria</taxon>
        <taxon>Enterobacterales</taxon>
        <taxon>Yersiniaceae</taxon>
        <taxon>Yersinia</taxon>
    </lineage>
</organism>
<dbReference type="InterPro" id="IPR005569">
    <property type="entry name" value="Arc_DNA-bd_dom"/>
</dbReference>
<dbReference type="EMBL" id="NHOI01000011">
    <property type="protein sequence ID" value="OVZ87104.1"/>
    <property type="molecule type" value="Genomic_DNA"/>
</dbReference>